<feature type="region of interest" description="Disordered" evidence="1">
    <location>
        <begin position="1"/>
        <end position="23"/>
    </location>
</feature>
<dbReference type="EMBL" id="AGUD01000048">
    <property type="protein sequence ID" value="EHN12071.1"/>
    <property type="molecule type" value="Genomic_DNA"/>
</dbReference>
<name>H0E2M0_9ACTN</name>
<evidence type="ECO:0000313" key="2">
    <source>
        <dbReference type="EMBL" id="EHN12071.1"/>
    </source>
</evidence>
<gene>
    <name evidence="2" type="ORF">PAI11_10330</name>
</gene>
<sequence>MTVLGRRQHSAPVEQLPGPTPGQSALLAERRRLAEEVAERTWDLGGLVYEMAVRDHFRLEVLTRRAAELQVIDARLSEVERLLADHAGIAGNCRSCGAPHGRSAEFCWSCGERLLVRVVEGLPARAAAPAPPPVTPSGRPLTAAHERGDQPTIVTSPVDAPTSEQPVVPIDRGNR</sequence>
<evidence type="ECO:0008006" key="4">
    <source>
        <dbReference type="Google" id="ProtNLM"/>
    </source>
</evidence>
<protein>
    <recommendedName>
        <fullName evidence="4">Zinc ribbon domain-containing protein</fullName>
    </recommendedName>
</protein>
<feature type="region of interest" description="Disordered" evidence="1">
    <location>
        <begin position="125"/>
        <end position="175"/>
    </location>
</feature>
<proteinExistence type="predicted"/>
<comment type="caution">
    <text evidence="2">The sequence shown here is derived from an EMBL/GenBank/DDBJ whole genome shotgun (WGS) entry which is preliminary data.</text>
</comment>
<reference evidence="2 3" key="1">
    <citation type="journal article" date="2013" name="Biodegradation">
        <title>Quantitative proteomic analysis of ibuprofen-degrading Patulibacter sp. strain I11.</title>
        <authorList>
            <person name="Almeida B."/>
            <person name="Kjeldal H."/>
            <person name="Lolas I."/>
            <person name="Knudsen A.D."/>
            <person name="Carvalho G."/>
            <person name="Nielsen K.L."/>
            <person name="Barreto Crespo M.T."/>
            <person name="Stensballe A."/>
            <person name="Nielsen J.L."/>
        </authorList>
    </citation>
    <scope>NUCLEOTIDE SEQUENCE [LARGE SCALE GENOMIC DNA]</scope>
    <source>
        <strain evidence="2 3">I11</strain>
    </source>
</reference>
<evidence type="ECO:0000256" key="1">
    <source>
        <dbReference type="SAM" id="MobiDB-lite"/>
    </source>
</evidence>
<dbReference type="Proteomes" id="UP000005143">
    <property type="component" value="Unassembled WGS sequence"/>
</dbReference>
<organism evidence="2 3">
    <name type="scientific">Patulibacter medicamentivorans</name>
    <dbReference type="NCBI Taxonomy" id="1097667"/>
    <lineage>
        <taxon>Bacteria</taxon>
        <taxon>Bacillati</taxon>
        <taxon>Actinomycetota</taxon>
        <taxon>Thermoleophilia</taxon>
        <taxon>Solirubrobacterales</taxon>
        <taxon>Patulibacteraceae</taxon>
        <taxon>Patulibacter</taxon>
    </lineage>
</organism>
<accession>H0E2M0</accession>
<dbReference type="AlphaFoldDB" id="H0E2M0"/>
<keyword evidence="3" id="KW-1185">Reference proteome</keyword>
<evidence type="ECO:0000313" key="3">
    <source>
        <dbReference type="Proteomes" id="UP000005143"/>
    </source>
</evidence>